<organism evidence="4 5">
    <name type="scientific">Shimia gijangensis</name>
    <dbReference type="NCBI Taxonomy" id="1470563"/>
    <lineage>
        <taxon>Bacteria</taxon>
        <taxon>Pseudomonadati</taxon>
        <taxon>Pseudomonadota</taxon>
        <taxon>Alphaproteobacteria</taxon>
        <taxon>Rhodobacterales</taxon>
        <taxon>Roseobacteraceae</taxon>
    </lineage>
</organism>
<name>A0A1M6UAU6_9RHOB</name>
<feature type="signal peptide" evidence="2">
    <location>
        <begin position="1"/>
        <end position="29"/>
    </location>
</feature>
<evidence type="ECO:0000256" key="2">
    <source>
        <dbReference type="SAM" id="SignalP"/>
    </source>
</evidence>
<evidence type="ECO:0000259" key="3">
    <source>
        <dbReference type="Pfam" id="PF13441"/>
    </source>
</evidence>
<dbReference type="RefSeq" id="WP_073257374.1">
    <property type="nucleotide sequence ID" value="NZ_FQZQ01000059.1"/>
</dbReference>
<feature type="chain" id="PRO_5012364548" evidence="2">
    <location>
        <begin position="30"/>
        <end position="110"/>
    </location>
</feature>
<dbReference type="EMBL" id="FQZQ01000059">
    <property type="protein sequence ID" value="SHK66188.1"/>
    <property type="molecule type" value="Genomic_DNA"/>
</dbReference>
<feature type="compositionally biased region" description="Basic residues" evidence="1">
    <location>
        <begin position="98"/>
        <end position="110"/>
    </location>
</feature>
<feature type="region of interest" description="Disordered" evidence="1">
    <location>
        <begin position="78"/>
        <end position="110"/>
    </location>
</feature>
<feature type="domain" description="YMGG-like Gly-zipper" evidence="3">
    <location>
        <begin position="33"/>
        <end position="73"/>
    </location>
</feature>
<keyword evidence="5" id="KW-1185">Reference proteome</keyword>
<proteinExistence type="predicted"/>
<protein>
    <submittedName>
        <fullName evidence="4">YMGG-like Gly-zipper</fullName>
    </submittedName>
</protein>
<gene>
    <name evidence="4" type="ORF">SAMN05444000_1592</name>
</gene>
<sequence length="110" mass="11013">MTHKHTNKVLATFVATLTALSLVAVPADAGNHVAKQAAKGAVVGAVAAEATGGDAAQGAATGAAVGAVVGAVQRNDFEDHHGYHNNGNGHGKVNKANGKGHYKNGGKRRR</sequence>
<keyword evidence="2" id="KW-0732">Signal</keyword>
<dbReference type="AlphaFoldDB" id="A0A1M6UAU6"/>
<evidence type="ECO:0000313" key="5">
    <source>
        <dbReference type="Proteomes" id="UP000183982"/>
    </source>
</evidence>
<accession>A0A1M6UAU6</accession>
<dbReference type="InterPro" id="IPR027367">
    <property type="entry name" value="Gly-zipper_YMGG"/>
</dbReference>
<dbReference type="Pfam" id="PF13441">
    <property type="entry name" value="Gly-zipper_YMGG"/>
    <property type="match status" value="1"/>
</dbReference>
<dbReference type="Proteomes" id="UP000183982">
    <property type="component" value="Unassembled WGS sequence"/>
</dbReference>
<evidence type="ECO:0000313" key="4">
    <source>
        <dbReference type="EMBL" id="SHK66188.1"/>
    </source>
</evidence>
<evidence type="ECO:0000256" key="1">
    <source>
        <dbReference type="SAM" id="MobiDB-lite"/>
    </source>
</evidence>
<reference evidence="5" key="1">
    <citation type="submission" date="2016-11" db="EMBL/GenBank/DDBJ databases">
        <authorList>
            <person name="Varghese N."/>
            <person name="Submissions S."/>
        </authorList>
    </citation>
    <scope>NUCLEOTIDE SEQUENCE [LARGE SCALE GENOMIC DNA]</scope>
    <source>
        <strain evidence="5">DSM 100564</strain>
    </source>
</reference>